<evidence type="ECO:0000256" key="2">
    <source>
        <dbReference type="ARBA" id="ARBA00022448"/>
    </source>
</evidence>
<reference evidence="10" key="1">
    <citation type="submission" date="2023-06" db="EMBL/GenBank/DDBJ databases">
        <title>Survivors Of The Sea: Transcriptome response of Skeletonema marinoi to long-term dormancy.</title>
        <authorList>
            <person name="Pinder M.I.M."/>
            <person name="Kourtchenko O."/>
            <person name="Robertson E.K."/>
            <person name="Larsson T."/>
            <person name="Maumus F."/>
            <person name="Osuna-Cruz C.M."/>
            <person name="Vancaester E."/>
            <person name="Stenow R."/>
            <person name="Vandepoele K."/>
            <person name="Ploug H."/>
            <person name="Bruchert V."/>
            <person name="Godhe A."/>
            <person name="Topel M."/>
        </authorList>
    </citation>
    <scope>NUCLEOTIDE SEQUENCE</scope>
    <source>
        <strain evidence="10">R05AC</strain>
    </source>
</reference>
<gene>
    <name evidence="10" type="ORF">QTG54_005932</name>
</gene>
<keyword evidence="11" id="KW-1185">Reference proteome</keyword>
<evidence type="ECO:0000256" key="6">
    <source>
        <dbReference type="ARBA" id="ARBA00022989"/>
    </source>
</evidence>
<keyword evidence="2" id="KW-0813">Transport</keyword>
<dbReference type="Pfam" id="PF03222">
    <property type="entry name" value="Trp_Tyr_perm"/>
    <property type="match status" value="1"/>
</dbReference>
<accession>A0AAD8YDM9</accession>
<feature type="transmembrane region" description="Helical" evidence="8">
    <location>
        <begin position="158"/>
        <end position="176"/>
    </location>
</feature>
<evidence type="ECO:0000256" key="9">
    <source>
        <dbReference type="SAM" id="SignalP"/>
    </source>
</evidence>
<evidence type="ECO:0000256" key="7">
    <source>
        <dbReference type="ARBA" id="ARBA00023136"/>
    </source>
</evidence>
<evidence type="ECO:0000313" key="10">
    <source>
        <dbReference type="EMBL" id="KAK1743311.1"/>
    </source>
</evidence>
<feature type="chain" id="PRO_5041915980" evidence="9">
    <location>
        <begin position="31"/>
        <end position="299"/>
    </location>
</feature>
<proteinExistence type="predicted"/>
<feature type="transmembrane region" description="Helical" evidence="8">
    <location>
        <begin position="258"/>
        <end position="284"/>
    </location>
</feature>
<keyword evidence="9" id="KW-0732">Signal</keyword>
<evidence type="ECO:0000256" key="3">
    <source>
        <dbReference type="ARBA" id="ARBA00022475"/>
    </source>
</evidence>
<keyword evidence="5 8" id="KW-0812">Transmembrane</keyword>
<evidence type="ECO:0000313" key="11">
    <source>
        <dbReference type="Proteomes" id="UP001224775"/>
    </source>
</evidence>
<dbReference type="PANTHER" id="PTHR32195">
    <property type="entry name" value="OS07G0662800 PROTEIN"/>
    <property type="match status" value="1"/>
</dbReference>
<dbReference type="EMBL" id="JATAAI010000009">
    <property type="protein sequence ID" value="KAK1743311.1"/>
    <property type="molecule type" value="Genomic_DNA"/>
</dbReference>
<comment type="subcellular location">
    <subcellularLocation>
        <location evidence="1">Cell inner membrane</location>
        <topology evidence="1">Multi-pass membrane protein</topology>
    </subcellularLocation>
</comment>
<keyword evidence="3" id="KW-1003">Cell membrane</keyword>
<name>A0AAD8YDM9_9STRA</name>
<dbReference type="InterPro" id="IPR018227">
    <property type="entry name" value="Amino_acid_transport_2"/>
</dbReference>
<organism evidence="10 11">
    <name type="scientific">Skeletonema marinoi</name>
    <dbReference type="NCBI Taxonomy" id="267567"/>
    <lineage>
        <taxon>Eukaryota</taxon>
        <taxon>Sar</taxon>
        <taxon>Stramenopiles</taxon>
        <taxon>Ochrophyta</taxon>
        <taxon>Bacillariophyta</taxon>
        <taxon>Coscinodiscophyceae</taxon>
        <taxon>Thalassiosirophycidae</taxon>
        <taxon>Thalassiosirales</taxon>
        <taxon>Skeletonemataceae</taxon>
        <taxon>Skeletonema</taxon>
        <taxon>Skeletonema marinoi-dohrnii complex</taxon>
    </lineage>
</organism>
<dbReference type="GO" id="GO:0005886">
    <property type="term" value="C:plasma membrane"/>
    <property type="evidence" value="ECO:0007669"/>
    <property type="project" value="UniProtKB-SubCell"/>
</dbReference>
<keyword evidence="7 8" id="KW-0472">Membrane</keyword>
<keyword evidence="6 8" id="KW-1133">Transmembrane helix</keyword>
<dbReference type="PANTHER" id="PTHR32195:SF26">
    <property type="entry name" value="TRYPTOPHAN OR TYROSINE TRANSPORTER PROTEIN"/>
    <property type="match status" value="1"/>
</dbReference>
<evidence type="ECO:0000256" key="5">
    <source>
        <dbReference type="ARBA" id="ARBA00022692"/>
    </source>
</evidence>
<keyword evidence="4" id="KW-0997">Cell inner membrane</keyword>
<dbReference type="Proteomes" id="UP001224775">
    <property type="component" value="Unassembled WGS sequence"/>
</dbReference>
<dbReference type="AlphaFoldDB" id="A0AAD8YDM9"/>
<protein>
    <submittedName>
        <fullName evidence="10">Tryptophan/tyrosine permease family protein</fullName>
    </submittedName>
</protein>
<evidence type="ECO:0000256" key="4">
    <source>
        <dbReference type="ARBA" id="ARBA00022519"/>
    </source>
</evidence>
<feature type="transmembrane region" description="Helical" evidence="8">
    <location>
        <begin position="71"/>
        <end position="90"/>
    </location>
</feature>
<feature type="transmembrane region" description="Helical" evidence="8">
    <location>
        <begin position="196"/>
        <end position="214"/>
    </location>
</feature>
<evidence type="ECO:0000256" key="8">
    <source>
        <dbReference type="SAM" id="Phobius"/>
    </source>
</evidence>
<sequence>MLTTSLHIVSATMRILLLLCLLTLCISAAAFQPTPRIIYSNKAPPFNKSSKHHVLFLSNDHEVNETGGGSIAGASLLFAGTAVGAGMIALPAETLTAGFVPSISGLSVCWLFTYVTSMLTLEASWLACTQNDEEESGENTGGGFLSLSKMALGVPGEVITASLFWFLLTAIVVAYTAEGGQLIAQVAKEVTDTTTISPTVGSFLFASCFASFAIAGTSRVDIINRVFVLGLVATFIGIVMQISASISVSNLSHADWSAVYPAGISIGILSFGAQNVVPTILQYLNYDPEKTQRQSCLGA</sequence>
<feature type="transmembrane region" description="Helical" evidence="8">
    <location>
        <begin position="226"/>
        <end position="246"/>
    </location>
</feature>
<feature type="signal peptide" evidence="9">
    <location>
        <begin position="1"/>
        <end position="30"/>
    </location>
</feature>
<dbReference type="GO" id="GO:0003333">
    <property type="term" value="P:amino acid transmembrane transport"/>
    <property type="evidence" value="ECO:0007669"/>
    <property type="project" value="InterPro"/>
</dbReference>
<comment type="caution">
    <text evidence="10">The sequence shown here is derived from an EMBL/GenBank/DDBJ whole genome shotgun (WGS) entry which is preliminary data.</text>
</comment>
<evidence type="ECO:0000256" key="1">
    <source>
        <dbReference type="ARBA" id="ARBA00004429"/>
    </source>
</evidence>